<dbReference type="EMBL" id="DRIH01000047">
    <property type="protein sequence ID" value="HEC67461.1"/>
    <property type="molecule type" value="Genomic_DNA"/>
</dbReference>
<dbReference type="Pfam" id="PF05973">
    <property type="entry name" value="Gp49"/>
    <property type="match status" value="1"/>
</dbReference>
<sequence>MDRVKKFKQIILTHGFIKKEQKTSRKEIERAKSIRKIWRSKR</sequence>
<reference evidence="1" key="1">
    <citation type="journal article" date="2020" name="mSystems">
        <title>Genome- and Community-Level Interaction Insights into Carbon Utilization and Element Cycling Functions of Hydrothermarchaeota in Hydrothermal Sediment.</title>
        <authorList>
            <person name="Zhou Z."/>
            <person name="Liu Y."/>
            <person name="Xu W."/>
            <person name="Pan J."/>
            <person name="Luo Z.H."/>
            <person name="Li M."/>
        </authorList>
    </citation>
    <scope>NUCLEOTIDE SEQUENCE [LARGE SCALE GENOMIC DNA]</scope>
    <source>
        <strain evidence="1">HyVt-389</strain>
    </source>
</reference>
<evidence type="ECO:0008006" key="2">
    <source>
        <dbReference type="Google" id="ProtNLM"/>
    </source>
</evidence>
<gene>
    <name evidence="1" type="ORF">ENI35_01385</name>
</gene>
<organism evidence="1">
    <name type="scientific">Desulfofervidus auxilii</name>
    <dbReference type="NCBI Taxonomy" id="1621989"/>
    <lineage>
        <taxon>Bacteria</taxon>
        <taxon>Pseudomonadati</taxon>
        <taxon>Thermodesulfobacteriota</taxon>
        <taxon>Candidatus Desulfofervidia</taxon>
        <taxon>Candidatus Desulfofervidales</taxon>
        <taxon>Candidatus Desulfofervidaceae</taxon>
        <taxon>Candidatus Desulfofervidus</taxon>
    </lineage>
</organism>
<evidence type="ECO:0000313" key="1">
    <source>
        <dbReference type="EMBL" id="HEC67461.1"/>
    </source>
</evidence>
<comment type="caution">
    <text evidence="1">The sequence shown here is derived from an EMBL/GenBank/DDBJ whole genome shotgun (WGS) entry which is preliminary data.</text>
</comment>
<accession>A0A7C1VTX4</accession>
<dbReference type="Proteomes" id="UP000885738">
    <property type="component" value="Unassembled WGS sequence"/>
</dbReference>
<proteinExistence type="predicted"/>
<protein>
    <recommendedName>
        <fullName evidence="2">Type II toxin-antitoxin system RelE/ParE family toxin</fullName>
    </recommendedName>
</protein>
<name>A0A7C1VTX4_DESA2</name>
<dbReference type="InterPro" id="IPR009241">
    <property type="entry name" value="HigB-like"/>
</dbReference>
<dbReference type="AlphaFoldDB" id="A0A7C1VTX4"/>